<reference evidence="1" key="1">
    <citation type="submission" date="2013-07" db="EMBL/GenBank/DDBJ databases">
        <title>The genome of an arbuscular mycorrhizal fungus provides insights into the evolution of the oldest plant symbiosis.</title>
        <authorList>
            <consortium name="DOE Joint Genome Institute"/>
            <person name="Tisserant E."/>
            <person name="Malbreil M."/>
            <person name="Kuo A."/>
            <person name="Kohler A."/>
            <person name="Symeonidi A."/>
            <person name="Balestrini R."/>
            <person name="Charron P."/>
            <person name="Duensing N."/>
            <person name="Frei-dit-Frey N."/>
            <person name="Gianinazzi-Pearson V."/>
            <person name="Gilbert B."/>
            <person name="Handa Y."/>
            <person name="Hijri M."/>
            <person name="Kaul R."/>
            <person name="Kawaguchi M."/>
            <person name="Krajinski F."/>
            <person name="Lammers P."/>
            <person name="Lapierre D."/>
            <person name="Masclaux F.G."/>
            <person name="Murat C."/>
            <person name="Morin E."/>
            <person name="Ndikumana S."/>
            <person name="Pagni M."/>
            <person name="Petitpierre D."/>
            <person name="Requena N."/>
            <person name="Rosikiewicz P."/>
            <person name="Riley R."/>
            <person name="Saito K."/>
            <person name="San Clemente H."/>
            <person name="Shapiro H."/>
            <person name="van Tuinen D."/>
            <person name="Becard G."/>
            <person name="Bonfante P."/>
            <person name="Paszkowski U."/>
            <person name="Shachar-Hill Y."/>
            <person name="Young J.P."/>
            <person name="Sanders I.R."/>
            <person name="Henrissat B."/>
            <person name="Rensing S.A."/>
            <person name="Grigoriev I.V."/>
            <person name="Corradi N."/>
            <person name="Roux C."/>
            <person name="Martin F."/>
        </authorList>
    </citation>
    <scope>NUCLEOTIDE SEQUENCE</scope>
    <source>
        <strain evidence="1">DAOM 197198</strain>
    </source>
</reference>
<organism evidence="1">
    <name type="scientific">Rhizophagus irregularis (strain DAOM 181602 / DAOM 197198 / MUCL 43194)</name>
    <name type="common">Arbuscular mycorrhizal fungus</name>
    <name type="synonym">Glomus intraradices</name>
    <dbReference type="NCBI Taxonomy" id="747089"/>
    <lineage>
        <taxon>Eukaryota</taxon>
        <taxon>Fungi</taxon>
        <taxon>Fungi incertae sedis</taxon>
        <taxon>Mucoromycota</taxon>
        <taxon>Glomeromycotina</taxon>
        <taxon>Glomeromycetes</taxon>
        <taxon>Glomerales</taxon>
        <taxon>Glomeraceae</taxon>
        <taxon>Rhizophagus</taxon>
    </lineage>
</organism>
<evidence type="ECO:0000313" key="1">
    <source>
        <dbReference type="EMBL" id="ESA15154.1"/>
    </source>
</evidence>
<proteinExistence type="predicted"/>
<dbReference type="EMBL" id="KI282230">
    <property type="protein sequence ID" value="ESA15154.1"/>
    <property type="molecule type" value="Genomic_DNA"/>
</dbReference>
<dbReference type="HOGENOM" id="CLU_886083_0_0_1"/>
<accession>U9U449</accession>
<name>U9U449_RHIID</name>
<dbReference type="SUPFAM" id="SSF52047">
    <property type="entry name" value="RNI-like"/>
    <property type="match status" value="1"/>
</dbReference>
<dbReference type="AlphaFoldDB" id="U9U449"/>
<sequence length="314" mass="36860">MKVTKSNVIYINASVCLRPRKNYNFQYAETLFNIVVCIVSAYSKIYEAVIPIFHRSLLRQNINNKKFEQEFLINIPNNLKQLIINLPRNSTRTYQRSTPNNLVNTTTWERLCKTIQEQNKLEIFKINSFYTLSNNVLLSLEFQKHSLVHIEFINASFINVDLKDFNNLYNLEYLKFEFCTGILSNKFEILKFASFKLKELSIIRNKWNADATPSMIEFFGESLQRLFVEPPTIHLIENISISNNSLKILGMKKLEKELNDEELNLLNQIKAKGVKIVEFNSIHKGYPNFKFIGSIWINTNQFNQSFGWIIYPDN</sequence>
<gene>
    <name evidence="1" type="ORF">GLOINDRAFT_84338</name>
</gene>
<protein>
    <submittedName>
        <fullName evidence="1">Uncharacterized protein</fullName>
    </submittedName>
</protein>